<dbReference type="InterPro" id="IPR000792">
    <property type="entry name" value="Tscrpt_reg_LuxR_C"/>
</dbReference>
<evidence type="ECO:0000256" key="1">
    <source>
        <dbReference type="ARBA" id="ARBA00022553"/>
    </source>
</evidence>
<feature type="domain" description="HTH luxR-type" evidence="4">
    <location>
        <begin position="163"/>
        <end position="228"/>
    </location>
</feature>
<evidence type="ECO:0000256" key="3">
    <source>
        <dbReference type="PROSITE-ProRule" id="PRU00169"/>
    </source>
</evidence>
<dbReference type="RefSeq" id="WP_028335212.1">
    <property type="nucleotide sequence ID" value="NZ_CP121667.1"/>
</dbReference>
<dbReference type="EMBL" id="WQNF01000051">
    <property type="protein sequence ID" value="MVT70838.1"/>
    <property type="molecule type" value="Genomic_DNA"/>
</dbReference>
<dbReference type="PROSITE" id="PS50110">
    <property type="entry name" value="RESPONSE_REGULATORY"/>
    <property type="match status" value="1"/>
</dbReference>
<evidence type="ECO:0000259" key="4">
    <source>
        <dbReference type="PROSITE" id="PS50043"/>
    </source>
</evidence>
<organism evidence="6 7">
    <name type="scientific">Bradyrhizobium pachyrhizi</name>
    <dbReference type="NCBI Taxonomy" id="280333"/>
    <lineage>
        <taxon>Bacteria</taxon>
        <taxon>Pseudomonadati</taxon>
        <taxon>Pseudomonadota</taxon>
        <taxon>Alphaproteobacteria</taxon>
        <taxon>Hyphomicrobiales</taxon>
        <taxon>Nitrobacteraceae</taxon>
        <taxon>Bradyrhizobium</taxon>
    </lineage>
</organism>
<dbReference type="SMART" id="SM00421">
    <property type="entry name" value="HTH_LUXR"/>
    <property type="match status" value="1"/>
</dbReference>
<evidence type="ECO:0000259" key="5">
    <source>
        <dbReference type="PROSITE" id="PS50110"/>
    </source>
</evidence>
<dbReference type="InterPro" id="IPR051015">
    <property type="entry name" value="EvgA-like"/>
</dbReference>
<dbReference type="GO" id="GO:0006355">
    <property type="term" value="P:regulation of DNA-templated transcription"/>
    <property type="evidence" value="ECO:0007669"/>
    <property type="project" value="InterPro"/>
</dbReference>
<name>A0A844SV34_9BRAD</name>
<dbReference type="Gene3D" id="1.10.10.10">
    <property type="entry name" value="Winged helix-like DNA-binding domain superfamily/Winged helix DNA-binding domain"/>
    <property type="match status" value="1"/>
</dbReference>
<proteinExistence type="predicted"/>
<dbReference type="PROSITE" id="PS50043">
    <property type="entry name" value="HTH_LUXR_2"/>
    <property type="match status" value="1"/>
</dbReference>
<dbReference type="SUPFAM" id="SSF52172">
    <property type="entry name" value="CheY-like"/>
    <property type="match status" value="1"/>
</dbReference>
<dbReference type="PANTHER" id="PTHR45566">
    <property type="entry name" value="HTH-TYPE TRANSCRIPTIONAL REGULATOR YHJB-RELATED"/>
    <property type="match status" value="1"/>
</dbReference>
<dbReference type="Pfam" id="PF00196">
    <property type="entry name" value="GerE"/>
    <property type="match status" value="1"/>
</dbReference>
<dbReference type="CDD" id="cd06170">
    <property type="entry name" value="LuxR_C_like"/>
    <property type="match status" value="1"/>
</dbReference>
<dbReference type="Pfam" id="PF00072">
    <property type="entry name" value="Response_reg"/>
    <property type="match status" value="1"/>
</dbReference>
<keyword evidence="1 3" id="KW-0597">Phosphoprotein</keyword>
<dbReference type="GO" id="GO:0003677">
    <property type="term" value="F:DNA binding"/>
    <property type="evidence" value="ECO:0007669"/>
    <property type="project" value="UniProtKB-KW"/>
</dbReference>
<dbReference type="CDD" id="cd17535">
    <property type="entry name" value="REC_NarL-like"/>
    <property type="match status" value="1"/>
</dbReference>
<dbReference type="InterPro" id="IPR011006">
    <property type="entry name" value="CheY-like_superfamily"/>
</dbReference>
<comment type="caution">
    <text evidence="6">The sequence shown here is derived from an EMBL/GenBank/DDBJ whole genome shotgun (WGS) entry which is preliminary data.</text>
</comment>
<protein>
    <submittedName>
        <fullName evidence="6">Response regulator</fullName>
    </submittedName>
</protein>
<dbReference type="AlphaFoldDB" id="A0A844SV34"/>
<dbReference type="InterPro" id="IPR001789">
    <property type="entry name" value="Sig_transdc_resp-reg_receiver"/>
</dbReference>
<keyword evidence="2" id="KW-0238">DNA-binding</keyword>
<dbReference type="InterPro" id="IPR036388">
    <property type="entry name" value="WH-like_DNA-bd_sf"/>
</dbReference>
<accession>A0A844SV34</accession>
<dbReference type="InterPro" id="IPR058245">
    <property type="entry name" value="NreC/VraR/RcsB-like_REC"/>
</dbReference>
<evidence type="ECO:0000313" key="7">
    <source>
        <dbReference type="Proteomes" id="UP000436468"/>
    </source>
</evidence>
<evidence type="ECO:0000313" key="6">
    <source>
        <dbReference type="EMBL" id="MVT70838.1"/>
    </source>
</evidence>
<dbReference type="Gene3D" id="3.40.50.2300">
    <property type="match status" value="1"/>
</dbReference>
<feature type="domain" description="Response regulatory" evidence="5">
    <location>
        <begin position="20"/>
        <end position="137"/>
    </location>
</feature>
<dbReference type="GO" id="GO:0000160">
    <property type="term" value="P:phosphorelay signal transduction system"/>
    <property type="evidence" value="ECO:0007669"/>
    <property type="project" value="InterPro"/>
</dbReference>
<dbReference type="InterPro" id="IPR016032">
    <property type="entry name" value="Sig_transdc_resp-reg_C-effctor"/>
</dbReference>
<reference evidence="6 7" key="1">
    <citation type="submission" date="2019-12" db="EMBL/GenBank/DDBJ databases">
        <title>Draft genome sequences Bradyrhizobium cajani AMBPC1010, Bradyrhizobium pachyrhizi AMBPC1040 and Bradyrhizobium yuanmingense ALSPC3051, three plant growth promoting strains isolated from nodules of Cajanus cajan L. in Dominican Republic.</title>
        <authorList>
            <person name="Flores-Felix J.D."/>
            <person name="Araujo J."/>
            <person name="Diaz-Alcantara C."/>
            <person name="Gonzalez-Andres F."/>
            <person name="Velazquez E."/>
        </authorList>
    </citation>
    <scope>NUCLEOTIDE SEQUENCE [LARGE SCALE GENOMIC DNA]</scope>
    <source>
        <strain evidence="6 7">1040</strain>
    </source>
</reference>
<gene>
    <name evidence="6" type="ORF">GPL21_37900</name>
</gene>
<evidence type="ECO:0000256" key="2">
    <source>
        <dbReference type="ARBA" id="ARBA00023125"/>
    </source>
</evidence>
<sequence>MTTTAPLADEPPLGKAGTPRLLIVEDHPLFRAALIGVIGAEFPDAEVLQATSIDGALDVIAARDGLDLILLDLSMPGTTGLLGAYRVRAAAPRSALVIVSAHDDPRIVGGAISLGISGYIPKSTPKLELARLLRGILEGAVCLPPRFRDTAAARKAQAETRELVQQLGQFTAQQLRVLDMICRGLQNKHIAYELDISVTTVKVHVSEILRKLGVRSRTEAIIALSKLDFGKHDHAPVTASPSSHGAES</sequence>
<feature type="modified residue" description="4-aspartylphosphate" evidence="3">
    <location>
        <position position="72"/>
    </location>
</feature>
<dbReference type="PANTHER" id="PTHR45566:SF1">
    <property type="entry name" value="HTH-TYPE TRANSCRIPTIONAL REGULATOR YHJB-RELATED"/>
    <property type="match status" value="1"/>
</dbReference>
<dbReference type="PRINTS" id="PR00038">
    <property type="entry name" value="HTHLUXR"/>
</dbReference>
<dbReference type="SUPFAM" id="SSF46894">
    <property type="entry name" value="C-terminal effector domain of the bipartite response regulators"/>
    <property type="match status" value="1"/>
</dbReference>
<keyword evidence="7" id="KW-1185">Reference proteome</keyword>
<dbReference type="SMART" id="SM00448">
    <property type="entry name" value="REC"/>
    <property type="match status" value="1"/>
</dbReference>
<dbReference type="Proteomes" id="UP000436468">
    <property type="component" value="Unassembled WGS sequence"/>
</dbReference>